<comment type="caution">
    <text evidence="2">The sequence shown here is derived from an EMBL/GenBank/DDBJ whole genome shotgun (WGS) entry which is preliminary data.</text>
</comment>
<reference evidence="2 3" key="1">
    <citation type="submission" date="2019-11" db="EMBL/GenBank/DDBJ databases">
        <authorList>
            <person name="Cao P."/>
        </authorList>
    </citation>
    <scope>NUCLEOTIDE SEQUENCE [LARGE SCALE GENOMIC DNA]</scope>
    <source>
        <strain evidence="2 3">NEAU-AAG5</strain>
    </source>
</reference>
<dbReference type="InterPro" id="IPR043472">
    <property type="entry name" value="Macro_dom-like"/>
</dbReference>
<keyword evidence="3" id="KW-1185">Reference proteome</keyword>
<gene>
    <name evidence="2" type="ORF">GNZ18_09970</name>
</gene>
<evidence type="ECO:0000259" key="1">
    <source>
        <dbReference type="Pfam" id="PF20016"/>
    </source>
</evidence>
<sequence>MLGANTLAAFGLVSTFIEFFGQLMPALLPDTEITVSAVLLACLGWGVARAAPRQRLVHEFPALRTRVSVAVGDLFEQDADIVVGFADTFDTSVADDRVISASSVQGQLVLRRYGGDSRLLDLDLDSALSRAVPARRETRQSKPYGKLLRFPLGTVALISRGRQRVFAVAYSQMAPGNVARSSVQDLWSSLDRLWDAVYEAGQRRRLAMPIVGSGLARIDVLSRESLLRMILLSFVARSRQALICGDLLIVIHPDDLAEIDLLEVAAFLKAV</sequence>
<dbReference type="RefSeq" id="WP_156215956.1">
    <property type="nucleotide sequence ID" value="NZ_WOFH01000003.1"/>
</dbReference>
<dbReference type="Pfam" id="PF20016">
    <property type="entry name" value="ThsA_Macro"/>
    <property type="match status" value="1"/>
</dbReference>
<proteinExistence type="predicted"/>
<organism evidence="2 3">
    <name type="scientific">Actinomadura litoris</name>
    <dbReference type="NCBI Taxonomy" id="2678616"/>
    <lineage>
        <taxon>Bacteria</taxon>
        <taxon>Bacillati</taxon>
        <taxon>Actinomycetota</taxon>
        <taxon>Actinomycetes</taxon>
        <taxon>Streptosporangiales</taxon>
        <taxon>Thermomonosporaceae</taxon>
        <taxon>Actinomadura</taxon>
    </lineage>
</organism>
<feature type="domain" description="Thoeris protein ThsA Macro" evidence="1">
    <location>
        <begin position="67"/>
        <end position="252"/>
    </location>
</feature>
<accession>A0A7K1KXJ1</accession>
<name>A0A7K1KXJ1_9ACTN</name>
<dbReference type="SUPFAM" id="SSF52949">
    <property type="entry name" value="Macro domain-like"/>
    <property type="match status" value="1"/>
</dbReference>
<dbReference type="AlphaFoldDB" id="A0A7K1KXJ1"/>
<dbReference type="Proteomes" id="UP000432015">
    <property type="component" value="Unassembled WGS sequence"/>
</dbReference>
<evidence type="ECO:0000313" key="2">
    <source>
        <dbReference type="EMBL" id="MUN36922.1"/>
    </source>
</evidence>
<dbReference type="InterPro" id="IPR045535">
    <property type="entry name" value="ThsA_Macro"/>
</dbReference>
<dbReference type="EMBL" id="WOFH01000003">
    <property type="protein sequence ID" value="MUN36922.1"/>
    <property type="molecule type" value="Genomic_DNA"/>
</dbReference>
<protein>
    <recommendedName>
        <fullName evidence="1">Thoeris protein ThsA Macro domain-containing protein</fullName>
    </recommendedName>
</protein>
<evidence type="ECO:0000313" key="3">
    <source>
        <dbReference type="Proteomes" id="UP000432015"/>
    </source>
</evidence>